<dbReference type="Gene3D" id="3.30.460.10">
    <property type="entry name" value="Beta Polymerase, domain 2"/>
    <property type="match status" value="1"/>
</dbReference>
<gene>
    <name evidence="7" type="ORF">CCMP2556_LOCUS42441</name>
</gene>
<dbReference type="InterPro" id="IPR043519">
    <property type="entry name" value="NT_sf"/>
</dbReference>
<dbReference type="Gene3D" id="1.10.110.30">
    <property type="match status" value="1"/>
</dbReference>
<evidence type="ECO:0000259" key="6">
    <source>
        <dbReference type="Pfam" id="PF01743"/>
    </source>
</evidence>
<feature type="region of interest" description="Disordered" evidence="5">
    <location>
        <begin position="671"/>
        <end position="703"/>
    </location>
</feature>
<organism evidence="7 8">
    <name type="scientific">Durusdinium trenchii</name>
    <dbReference type="NCBI Taxonomy" id="1381693"/>
    <lineage>
        <taxon>Eukaryota</taxon>
        <taxon>Sar</taxon>
        <taxon>Alveolata</taxon>
        <taxon>Dinophyceae</taxon>
        <taxon>Suessiales</taxon>
        <taxon>Symbiodiniaceae</taxon>
        <taxon>Durusdinium</taxon>
    </lineage>
</organism>
<evidence type="ECO:0000256" key="3">
    <source>
        <dbReference type="ARBA" id="ARBA00022884"/>
    </source>
</evidence>
<name>A0ABP0QI53_9DINO</name>
<evidence type="ECO:0000256" key="1">
    <source>
        <dbReference type="ARBA" id="ARBA00007265"/>
    </source>
</evidence>
<keyword evidence="3 4" id="KW-0694">RNA-binding</keyword>
<protein>
    <recommendedName>
        <fullName evidence="6">Poly A polymerase head domain-containing protein</fullName>
    </recommendedName>
</protein>
<evidence type="ECO:0000256" key="5">
    <source>
        <dbReference type="SAM" id="MobiDB-lite"/>
    </source>
</evidence>
<feature type="domain" description="Poly A polymerase head" evidence="6">
    <location>
        <begin position="110"/>
        <end position="274"/>
    </location>
</feature>
<dbReference type="PANTHER" id="PTHR13734">
    <property type="entry name" value="TRNA-NUCLEOTIDYLTRANSFERASE"/>
    <property type="match status" value="1"/>
</dbReference>
<keyword evidence="2 4" id="KW-0808">Transferase</keyword>
<dbReference type="SUPFAM" id="SSF81301">
    <property type="entry name" value="Nucleotidyltransferase"/>
    <property type="match status" value="1"/>
</dbReference>
<comment type="caution">
    <text evidence="7">The sequence shown here is derived from an EMBL/GenBank/DDBJ whole genome shotgun (WGS) entry which is preliminary data.</text>
</comment>
<dbReference type="SUPFAM" id="SSF81891">
    <property type="entry name" value="Poly A polymerase C-terminal region-like"/>
    <property type="match status" value="1"/>
</dbReference>
<dbReference type="PANTHER" id="PTHR13734:SF5">
    <property type="entry name" value="CCA TRNA NUCLEOTIDYLTRANSFERASE, MITOCHONDRIAL"/>
    <property type="match status" value="1"/>
</dbReference>
<evidence type="ECO:0000313" key="8">
    <source>
        <dbReference type="Proteomes" id="UP001642484"/>
    </source>
</evidence>
<accession>A0ABP0QI53</accession>
<keyword evidence="8" id="KW-1185">Reference proteome</keyword>
<evidence type="ECO:0000256" key="2">
    <source>
        <dbReference type="ARBA" id="ARBA00022679"/>
    </source>
</evidence>
<sequence length="703" mass="77968">MLLELHHIRRGLFVPIARPLPPRPFKRSPFARQWSSSPKVSGTESAAARCVPRACLAMAAAVATKRRLAVHHGQKLSEEYTCRIPKTDAEILHFFLCFLEDQRLPDVPVFINGGYVRDLLLGKEPDDLDLTLCLRGCPEEVTVAALLDEMRGYVESRPEFGLSEFKNATILSNESKDKQLDTFKAHFTNKDGVKTEVDVMPTIGEEKYSDDNRIPIRDQRGLPEEDALRRDLTIGALLLRVQRAPGERGESNGLEFEVFDFYGGVDDLCKGVLRSPCPVNKSVAEVAEVVLRTPEEQEIAKHLKIQELPPDEAVQVLWWSKVLIDDPLRICRALRFAAKFKFELHKAFWLAVPFALEPLRTKVAGSRKFTEYQKIGGYGFKACFDFFHLAFNKTFGPEGSLRLASALLGGQDGKGQARMLSQVKSFNVDLYEELAAVIKPEASDASDGVELLGELMVAALAATDFEGRVQDPMTEFTTACDGMCVSNAMREAGLAPWKACAALVAEPPEANSLDSRVADACGVSPQSLVRHVQVWEAMKICTARTGPEYATPYRRRLALALAGLQRKDPDLQSCVEALSFLRPPVRGTVLNVVSQGTGRCLQEQSPPNAIRSFWILLVMELFEVSTRLLKFDAPVEAGESLQKLFDMHPKLQAAFSSSVWMADDGKNLKSEFLPAKRGPDSGPKDGKGKHALRRGPRNRGYLV</sequence>
<dbReference type="Proteomes" id="UP001642484">
    <property type="component" value="Unassembled WGS sequence"/>
</dbReference>
<feature type="compositionally biased region" description="Basic and acidic residues" evidence="5">
    <location>
        <begin position="677"/>
        <end position="688"/>
    </location>
</feature>
<dbReference type="EMBL" id="CAXAMN010024583">
    <property type="protein sequence ID" value="CAK9087886.1"/>
    <property type="molecule type" value="Genomic_DNA"/>
</dbReference>
<dbReference type="InterPro" id="IPR002646">
    <property type="entry name" value="PolA_pol_head_dom"/>
</dbReference>
<evidence type="ECO:0000313" key="7">
    <source>
        <dbReference type="EMBL" id="CAK9087886.1"/>
    </source>
</evidence>
<reference evidence="7 8" key="1">
    <citation type="submission" date="2024-02" db="EMBL/GenBank/DDBJ databases">
        <authorList>
            <person name="Chen Y."/>
            <person name="Shah S."/>
            <person name="Dougan E. K."/>
            <person name="Thang M."/>
            <person name="Chan C."/>
        </authorList>
    </citation>
    <scope>NUCLEOTIDE SEQUENCE [LARGE SCALE GENOMIC DNA]</scope>
</reference>
<dbReference type="Pfam" id="PF01743">
    <property type="entry name" value="PolyA_pol"/>
    <property type="match status" value="1"/>
</dbReference>
<comment type="similarity">
    <text evidence="1 4">Belongs to the tRNA nucleotidyltransferase/poly(A) polymerase family.</text>
</comment>
<proteinExistence type="inferred from homology"/>
<evidence type="ECO:0000256" key="4">
    <source>
        <dbReference type="RuleBase" id="RU003953"/>
    </source>
</evidence>